<accession>A0A8J5X4A9</accession>
<dbReference type="Gene3D" id="1.10.510.10">
    <property type="entry name" value="Transferase(Phosphotransferase) domain 1"/>
    <property type="match status" value="1"/>
</dbReference>
<evidence type="ECO:0000256" key="10">
    <source>
        <dbReference type="SAM" id="MobiDB-lite"/>
    </source>
</evidence>
<evidence type="ECO:0000259" key="11">
    <source>
        <dbReference type="PROSITE" id="PS50011"/>
    </source>
</evidence>
<dbReference type="SMART" id="SM00220">
    <property type="entry name" value="S_TKc"/>
    <property type="match status" value="1"/>
</dbReference>
<feature type="compositionally biased region" description="Low complexity" evidence="10">
    <location>
        <begin position="403"/>
        <end position="417"/>
    </location>
</feature>
<evidence type="ECO:0000256" key="7">
    <source>
        <dbReference type="ARBA" id="ARBA00047899"/>
    </source>
</evidence>
<dbReference type="GO" id="GO:0007165">
    <property type="term" value="P:signal transduction"/>
    <property type="evidence" value="ECO:0007669"/>
    <property type="project" value="TreeGrafter"/>
</dbReference>
<dbReference type="OMA" id="MAHGAYQ"/>
<keyword evidence="2" id="KW-0723">Serine/threonine-protein kinase</keyword>
<organism evidence="12 13">
    <name type="scientific">Diacronema lutheri</name>
    <name type="common">Unicellular marine alga</name>
    <name type="synonym">Monochrysis lutheri</name>
    <dbReference type="NCBI Taxonomy" id="2081491"/>
    <lineage>
        <taxon>Eukaryota</taxon>
        <taxon>Haptista</taxon>
        <taxon>Haptophyta</taxon>
        <taxon>Pavlovophyceae</taxon>
        <taxon>Pavlovales</taxon>
        <taxon>Pavlovaceae</taxon>
        <taxon>Diacronema</taxon>
    </lineage>
</organism>
<evidence type="ECO:0000256" key="3">
    <source>
        <dbReference type="ARBA" id="ARBA00022679"/>
    </source>
</evidence>
<evidence type="ECO:0000256" key="5">
    <source>
        <dbReference type="ARBA" id="ARBA00022777"/>
    </source>
</evidence>
<reference evidence="12" key="1">
    <citation type="submission" date="2021-05" db="EMBL/GenBank/DDBJ databases">
        <title>The genome of the haptophyte Pavlova lutheri (Diacronema luteri, Pavlovales) - a model for lipid biosynthesis in eukaryotic algae.</title>
        <authorList>
            <person name="Hulatt C.J."/>
            <person name="Posewitz M.C."/>
        </authorList>
    </citation>
    <scope>NUCLEOTIDE SEQUENCE</scope>
    <source>
        <strain evidence="12">NIVA-4/92</strain>
    </source>
</reference>
<protein>
    <recommendedName>
        <fullName evidence="1">non-specific serine/threonine protein kinase</fullName>
        <ecNumber evidence="1">2.7.11.1</ecNumber>
    </recommendedName>
</protein>
<dbReference type="SUPFAM" id="SSF56112">
    <property type="entry name" value="Protein kinase-like (PK-like)"/>
    <property type="match status" value="1"/>
</dbReference>
<dbReference type="InterPro" id="IPR000719">
    <property type="entry name" value="Prot_kinase_dom"/>
</dbReference>
<dbReference type="PROSITE" id="PS00107">
    <property type="entry name" value="PROTEIN_KINASE_ATP"/>
    <property type="match status" value="1"/>
</dbReference>
<dbReference type="Pfam" id="PF00069">
    <property type="entry name" value="Pkinase"/>
    <property type="match status" value="1"/>
</dbReference>
<evidence type="ECO:0000256" key="6">
    <source>
        <dbReference type="ARBA" id="ARBA00022840"/>
    </source>
</evidence>
<comment type="catalytic activity">
    <reaction evidence="8">
        <text>L-seryl-[protein] + ATP = O-phospho-L-seryl-[protein] + ADP + H(+)</text>
        <dbReference type="Rhea" id="RHEA:17989"/>
        <dbReference type="Rhea" id="RHEA-COMP:9863"/>
        <dbReference type="Rhea" id="RHEA-COMP:11604"/>
        <dbReference type="ChEBI" id="CHEBI:15378"/>
        <dbReference type="ChEBI" id="CHEBI:29999"/>
        <dbReference type="ChEBI" id="CHEBI:30616"/>
        <dbReference type="ChEBI" id="CHEBI:83421"/>
        <dbReference type="ChEBI" id="CHEBI:456216"/>
        <dbReference type="EC" id="2.7.11.1"/>
    </reaction>
</comment>
<feature type="compositionally biased region" description="Pro residues" evidence="10">
    <location>
        <begin position="389"/>
        <end position="402"/>
    </location>
</feature>
<dbReference type="GO" id="GO:0005524">
    <property type="term" value="F:ATP binding"/>
    <property type="evidence" value="ECO:0007669"/>
    <property type="project" value="UniProtKB-UniRule"/>
</dbReference>
<dbReference type="PANTHER" id="PTHR43895:SF32">
    <property type="entry name" value="SERINE_THREONINE-PROTEIN KINASE CHK1"/>
    <property type="match status" value="1"/>
</dbReference>
<dbReference type="InterPro" id="IPR008271">
    <property type="entry name" value="Ser/Thr_kinase_AS"/>
</dbReference>
<comment type="caution">
    <text evidence="12">The sequence shown here is derived from an EMBL/GenBank/DDBJ whole genome shotgun (WGS) entry which is preliminary data.</text>
</comment>
<dbReference type="Proteomes" id="UP000751190">
    <property type="component" value="Unassembled WGS sequence"/>
</dbReference>
<name>A0A8J5X4A9_DIALT</name>
<dbReference type="FunFam" id="1.10.510.10:FF:000571">
    <property type="entry name" value="Maternal embryonic leucine zipper kinase"/>
    <property type="match status" value="1"/>
</dbReference>
<keyword evidence="4 9" id="KW-0547">Nucleotide-binding</keyword>
<keyword evidence="5" id="KW-0418">Kinase</keyword>
<feature type="binding site" evidence="9">
    <location>
        <position position="65"/>
    </location>
    <ligand>
        <name>ATP</name>
        <dbReference type="ChEBI" id="CHEBI:30616"/>
    </ligand>
</feature>
<dbReference type="PROSITE" id="PS50011">
    <property type="entry name" value="PROTEIN_KINASE_DOM"/>
    <property type="match status" value="1"/>
</dbReference>
<dbReference type="EMBL" id="JAGTXO010000045">
    <property type="protein sequence ID" value="KAG8459033.1"/>
    <property type="molecule type" value="Genomic_DNA"/>
</dbReference>
<evidence type="ECO:0000256" key="2">
    <source>
        <dbReference type="ARBA" id="ARBA00022527"/>
    </source>
</evidence>
<feature type="compositionally biased region" description="Low complexity" evidence="10">
    <location>
        <begin position="424"/>
        <end position="441"/>
    </location>
</feature>
<dbReference type="PROSITE" id="PS00108">
    <property type="entry name" value="PROTEIN_KINASE_ST"/>
    <property type="match status" value="1"/>
</dbReference>
<evidence type="ECO:0000313" key="13">
    <source>
        <dbReference type="Proteomes" id="UP000751190"/>
    </source>
</evidence>
<feature type="region of interest" description="Disordered" evidence="10">
    <location>
        <begin position="482"/>
        <end position="502"/>
    </location>
</feature>
<keyword evidence="6 9" id="KW-0067">ATP-binding</keyword>
<feature type="domain" description="Protein kinase" evidence="11">
    <location>
        <begin position="34"/>
        <end position="303"/>
    </location>
</feature>
<keyword evidence="13" id="KW-1185">Reference proteome</keyword>
<dbReference type="PANTHER" id="PTHR43895">
    <property type="entry name" value="CALCIUM/CALMODULIN-DEPENDENT PROTEIN KINASE KINASE-RELATED"/>
    <property type="match status" value="1"/>
</dbReference>
<evidence type="ECO:0000256" key="4">
    <source>
        <dbReference type="ARBA" id="ARBA00022741"/>
    </source>
</evidence>
<sequence length="657" mass="69170">MKIRQIFSKALSPKAGADQPAQKKPSSGPPSYALVQSAQLGEGGYGKVYEAIVNGDPTQRVAIKKIALTRVREESLHREVRIGRELNHPNIVRVLDSYTHGSDFHMVMELVRGGELFERVISLGVMAEGEAANHFGQLLLAVHHCHSKGVAHRDIKLENILLQPSGQLKLIDFGLAALHDVVNGRPLPRVLKDKCGSKSYAAPEVNAGRGYNGFAADVWSCGICLFAMLAGFFPLDEAKEQDWRFRRFCRAEAAGQSVCEAIFGFYGRSCPFSPEAVALLEGMLRANPFERLRVDELLASPWLRHHAAPRVRALIDVTLHPLPVALAHAERLEELLRPHSAPVSAARSGSGVSPRQPLTPPAQPTGQSTLQANLERAYAALSAVVAPSRAPPAPPAPPPPASPTGGVEGVEATGVAGCPRTRVAAAPRSPASPAAAAVEHAPIPPPPADGARKRRPQRAAIVAAVGAPGAGGARVGFGADARFDAPPGHAPSPMDTGGGTAGADGAALQPGLAYCAEPVYRSLCISRATLDALVAEEAARHDERQRRAPLAPVAHTPHALPFGHHALQLEQPTYRSVKPSATPRRPRSPSEAAPDDAEGGEEDEFADVRGQLRALELAVGGRGSAARCSAAALADASAPTQPSLKRQRAEGGSCGGY</sequence>
<dbReference type="OrthoDB" id="6513151at2759"/>
<evidence type="ECO:0000313" key="12">
    <source>
        <dbReference type="EMBL" id="KAG8459033.1"/>
    </source>
</evidence>
<feature type="region of interest" description="Disordered" evidence="10">
    <location>
        <begin position="576"/>
        <end position="608"/>
    </location>
</feature>
<evidence type="ECO:0000256" key="1">
    <source>
        <dbReference type="ARBA" id="ARBA00012513"/>
    </source>
</evidence>
<feature type="region of interest" description="Disordered" evidence="10">
    <location>
        <begin position="386"/>
        <end position="458"/>
    </location>
</feature>
<dbReference type="GO" id="GO:0004674">
    <property type="term" value="F:protein serine/threonine kinase activity"/>
    <property type="evidence" value="ECO:0007669"/>
    <property type="project" value="UniProtKB-KW"/>
</dbReference>
<keyword evidence="3" id="KW-0808">Transferase</keyword>
<feature type="region of interest" description="Disordered" evidence="10">
    <location>
        <begin position="634"/>
        <end position="657"/>
    </location>
</feature>
<dbReference type="InterPro" id="IPR011009">
    <property type="entry name" value="Kinase-like_dom_sf"/>
</dbReference>
<dbReference type="InterPro" id="IPR017441">
    <property type="entry name" value="Protein_kinase_ATP_BS"/>
</dbReference>
<evidence type="ECO:0000256" key="9">
    <source>
        <dbReference type="PROSITE-ProRule" id="PRU10141"/>
    </source>
</evidence>
<proteinExistence type="predicted"/>
<feature type="region of interest" description="Disordered" evidence="10">
    <location>
        <begin position="1"/>
        <end position="31"/>
    </location>
</feature>
<dbReference type="EC" id="2.7.11.1" evidence="1"/>
<feature type="compositionally biased region" description="Acidic residues" evidence="10">
    <location>
        <begin position="593"/>
        <end position="605"/>
    </location>
</feature>
<gene>
    <name evidence="12" type="ORF">KFE25_006578</name>
</gene>
<comment type="catalytic activity">
    <reaction evidence="7">
        <text>L-threonyl-[protein] + ATP = O-phospho-L-threonyl-[protein] + ADP + H(+)</text>
        <dbReference type="Rhea" id="RHEA:46608"/>
        <dbReference type="Rhea" id="RHEA-COMP:11060"/>
        <dbReference type="Rhea" id="RHEA-COMP:11605"/>
        <dbReference type="ChEBI" id="CHEBI:15378"/>
        <dbReference type="ChEBI" id="CHEBI:30013"/>
        <dbReference type="ChEBI" id="CHEBI:30616"/>
        <dbReference type="ChEBI" id="CHEBI:61977"/>
        <dbReference type="ChEBI" id="CHEBI:456216"/>
        <dbReference type="EC" id="2.7.11.1"/>
    </reaction>
</comment>
<dbReference type="AlphaFoldDB" id="A0A8J5X4A9"/>
<feature type="region of interest" description="Disordered" evidence="10">
    <location>
        <begin position="340"/>
        <end position="367"/>
    </location>
</feature>
<evidence type="ECO:0000256" key="8">
    <source>
        <dbReference type="ARBA" id="ARBA00048679"/>
    </source>
</evidence>